<name>A0A919N548_9ACTN</name>
<evidence type="ECO:0008006" key="5">
    <source>
        <dbReference type="Google" id="ProtNLM"/>
    </source>
</evidence>
<dbReference type="InterPro" id="IPR040843">
    <property type="entry name" value="RAMA"/>
</dbReference>
<dbReference type="InterPro" id="IPR004919">
    <property type="entry name" value="GmrSD_N"/>
</dbReference>
<feature type="domain" description="GmrSD restriction endonucleases N-terminal" evidence="1">
    <location>
        <begin position="17"/>
        <end position="225"/>
    </location>
</feature>
<dbReference type="Pfam" id="PF03235">
    <property type="entry name" value="GmrSD_N"/>
    <property type="match status" value="1"/>
</dbReference>
<dbReference type="RefSeq" id="WP_203678482.1">
    <property type="nucleotide sequence ID" value="NZ_BOMW01000020.1"/>
</dbReference>
<dbReference type="AlphaFoldDB" id="A0A919N548"/>
<evidence type="ECO:0000313" key="4">
    <source>
        <dbReference type="Proteomes" id="UP000629619"/>
    </source>
</evidence>
<organism evidence="3 4">
    <name type="scientific">Actinoplanes siamensis</name>
    <dbReference type="NCBI Taxonomy" id="1223317"/>
    <lineage>
        <taxon>Bacteria</taxon>
        <taxon>Bacillati</taxon>
        <taxon>Actinomycetota</taxon>
        <taxon>Actinomycetes</taxon>
        <taxon>Micromonosporales</taxon>
        <taxon>Micromonosporaceae</taxon>
        <taxon>Actinoplanes</taxon>
    </lineage>
</organism>
<comment type="caution">
    <text evidence="3">The sequence shown here is derived from an EMBL/GenBank/DDBJ whole genome shotgun (WGS) entry which is preliminary data.</text>
</comment>
<dbReference type="EMBL" id="BOMW01000020">
    <property type="protein sequence ID" value="GIF04595.1"/>
    <property type="molecule type" value="Genomic_DNA"/>
</dbReference>
<sequence length="705" mass="78512">MAETLYKDTTYTVSLLVQSIGLGKIALPDIQRPFVWQAAKVRELFDSMYKGFPVGYLLFWETGADTGARQIGIGTQAAVPNHLIVDGQQRLTSLFAVMTAAKVLRDDYSEARIRIAFRPADAMFAVTDAAIEKDPEYIPDISTLWQQGGKRATTKAFLKAVGARREIDDAEEERLEDAIDRLYDLQHYPFKVVELSASADEEQVAEIFVRINSEGVTLIQADFILTLMSVFWEKGRRDLEQFCRACRLPTLNGASPFNWYIQPQPPQMLRATVAVAFRRAVLKHMYTLLRGRDLDTGKPSPERRDTQFARLAQAQEHVLDLTNWHEFLLCLERAGFRGKKMISSENAIIFSYAMWLIGRVDYGVPVARLREVIARWFFMAHTTSRYSGSFETQVERDLALLADVQPGDADGFAAVLDRIVDDTLTTDFWDITLPNELSSSASKSPALLAYIAALNIVDADALLSTGKVRARLDPAVTAKKGIERHHLFPRAYLRKLKIAGTKQINQIANMALVEWYDNIAISDQPPSVYWPDQVAKKALREPALAEQVRWHALPDGWTELPYEEFLAQRRKLMARVVCAAFERLADQQYAPVYPTPGAPAKATTTTRAYYAVRVVDLLDAGLIAAGAILINPNDDVQATVLSDGRIEFDGITFDSPSGAGDAAHGGSTNGWAYWLADTPSGLRPLAGLRDDLRAGDEADTDGQDV</sequence>
<dbReference type="PANTHER" id="PTHR37292:SF2">
    <property type="entry name" value="DUF262 DOMAIN-CONTAINING PROTEIN"/>
    <property type="match status" value="1"/>
</dbReference>
<protein>
    <recommendedName>
        <fullName evidence="5">DUF262 domain-containing protein</fullName>
    </recommendedName>
</protein>
<reference evidence="3" key="1">
    <citation type="submission" date="2021-01" db="EMBL/GenBank/DDBJ databases">
        <title>Whole genome shotgun sequence of Actinoplanes siamensis NBRC 109076.</title>
        <authorList>
            <person name="Komaki H."/>
            <person name="Tamura T."/>
        </authorList>
    </citation>
    <scope>NUCLEOTIDE SEQUENCE</scope>
    <source>
        <strain evidence="3">NBRC 109076</strain>
    </source>
</reference>
<evidence type="ECO:0000259" key="2">
    <source>
        <dbReference type="Pfam" id="PF18755"/>
    </source>
</evidence>
<dbReference type="Pfam" id="PF18755">
    <property type="entry name" value="RAMA"/>
    <property type="match status" value="1"/>
</dbReference>
<evidence type="ECO:0000313" key="3">
    <source>
        <dbReference type="EMBL" id="GIF04595.1"/>
    </source>
</evidence>
<proteinExistence type="predicted"/>
<dbReference type="Proteomes" id="UP000629619">
    <property type="component" value="Unassembled WGS sequence"/>
</dbReference>
<accession>A0A919N548</accession>
<gene>
    <name evidence="3" type="ORF">Asi03nite_21330</name>
</gene>
<evidence type="ECO:0000259" key="1">
    <source>
        <dbReference type="Pfam" id="PF03235"/>
    </source>
</evidence>
<feature type="domain" description="RAMA" evidence="2">
    <location>
        <begin position="598"/>
        <end position="694"/>
    </location>
</feature>
<keyword evidence="4" id="KW-1185">Reference proteome</keyword>
<dbReference type="PANTHER" id="PTHR37292">
    <property type="entry name" value="VNG6097C"/>
    <property type="match status" value="1"/>
</dbReference>